<dbReference type="InterPro" id="IPR029039">
    <property type="entry name" value="Flavoprotein-like_sf"/>
</dbReference>
<gene>
    <name evidence="6" type="primary">azoR</name>
    <name evidence="8" type="ORF">H0A72_12370</name>
</gene>
<keyword evidence="4 6" id="KW-0520">NAD</keyword>
<comment type="function">
    <text evidence="6">Quinone reductase that provides resistance to thiol-specific stress caused by electrophilic quinones.</text>
</comment>
<evidence type="ECO:0000256" key="6">
    <source>
        <dbReference type="HAMAP-Rule" id="MF_01216"/>
    </source>
</evidence>
<evidence type="ECO:0000313" key="9">
    <source>
        <dbReference type="Proteomes" id="UP000559809"/>
    </source>
</evidence>
<dbReference type="InterPro" id="IPR023048">
    <property type="entry name" value="NADH:quinone_OxRdtase_FMN_depd"/>
</dbReference>
<evidence type="ECO:0000256" key="5">
    <source>
        <dbReference type="ARBA" id="ARBA00048542"/>
    </source>
</evidence>
<dbReference type="EC" id="1.6.5.-" evidence="6"/>
<feature type="binding site" evidence="6">
    <location>
        <begin position="15"/>
        <end position="17"/>
    </location>
    <ligand>
        <name>FMN</name>
        <dbReference type="ChEBI" id="CHEBI:58210"/>
    </ligand>
</feature>
<dbReference type="EC" id="1.7.1.17" evidence="6"/>
<comment type="function">
    <text evidence="6">Also exhibits azoreductase activity. Catalyzes the reductive cleavage of the azo bond in aromatic azo compounds to the corresponding amines.</text>
</comment>
<dbReference type="GO" id="GO:0016655">
    <property type="term" value="F:oxidoreductase activity, acting on NAD(P)H, quinone or similar compound as acceptor"/>
    <property type="evidence" value="ECO:0007669"/>
    <property type="project" value="InterPro"/>
</dbReference>
<evidence type="ECO:0000256" key="3">
    <source>
        <dbReference type="ARBA" id="ARBA00023002"/>
    </source>
</evidence>
<evidence type="ECO:0000256" key="2">
    <source>
        <dbReference type="ARBA" id="ARBA00022643"/>
    </source>
</evidence>
<dbReference type="GO" id="GO:0009055">
    <property type="term" value="F:electron transfer activity"/>
    <property type="evidence" value="ECO:0007669"/>
    <property type="project" value="UniProtKB-UniRule"/>
</dbReference>
<evidence type="ECO:0000256" key="4">
    <source>
        <dbReference type="ARBA" id="ARBA00023027"/>
    </source>
</evidence>
<protein>
    <recommendedName>
        <fullName evidence="6">FMN dependent NADH:quinone oxidoreductase</fullName>
        <ecNumber evidence="6">1.6.5.-</ecNumber>
    </recommendedName>
    <alternativeName>
        <fullName evidence="6">Azo-dye reductase</fullName>
    </alternativeName>
    <alternativeName>
        <fullName evidence="6">FMN-dependent NADH-azo compound oxidoreductase</fullName>
    </alternativeName>
    <alternativeName>
        <fullName evidence="6">FMN-dependent NADH-azoreductase</fullName>
        <ecNumber evidence="6">1.7.1.17</ecNumber>
    </alternativeName>
</protein>
<evidence type="ECO:0000259" key="7">
    <source>
        <dbReference type="Pfam" id="PF02525"/>
    </source>
</evidence>
<dbReference type="InterPro" id="IPR003680">
    <property type="entry name" value="Flavodoxin_fold"/>
</dbReference>
<dbReference type="GO" id="GO:0010181">
    <property type="term" value="F:FMN binding"/>
    <property type="evidence" value="ECO:0007669"/>
    <property type="project" value="UniProtKB-UniRule"/>
</dbReference>
<dbReference type="RefSeq" id="WP_180155730.1">
    <property type="nucleotide sequence ID" value="NZ_JACCEM010000006.1"/>
</dbReference>
<keyword evidence="9" id="KW-1185">Reference proteome</keyword>
<keyword evidence="2 6" id="KW-0288">FMN</keyword>
<comment type="caution">
    <text evidence="6">Lacks conserved residue(s) required for the propagation of feature annotation.</text>
</comment>
<reference evidence="8 9" key="1">
    <citation type="submission" date="2020-07" db="EMBL/GenBank/DDBJ databases">
        <title>Taxonomic revisions and descriptions of new bacterial species based on genomic comparisons in the high-G+C-content subgroup of the family Alcaligenaceae.</title>
        <authorList>
            <person name="Szabo A."/>
            <person name="Felfoldi T."/>
        </authorList>
    </citation>
    <scope>NUCLEOTIDE SEQUENCE [LARGE SCALE GENOMIC DNA]</scope>
    <source>
        <strain evidence="8 9">LMG 24012</strain>
    </source>
</reference>
<dbReference type="Gene3D" id="3.40.50.360">
    <property type="match status" value="1"/>
</dbReference>
<evidence type="ECO:0000313" key="8">
    <source>
        <dbReference type="EMBL" id="NYT50105.1"/>
    </source>
</evidence>
<accession>A0A853FVW3</accession>
<dbReference type="PANTHER" id="PTHR43741">
    <property type="entry name" value="FMN-DEPENDENT NADH-AZOREDUCTASE 1"/>
    <property type="match status" value="1"/>
</dbReference>
<dbReference type="GO" id="GO:0016652">
    <property type="term" value="F:oxidoreductase activity, acting on NAD(P)H as acceptor"/>
    <property type="evidence" value="ECO:0007669"/>
    <property type="project" value="UniProtKB-UniRule"/>
</dbReference>
<dbReference type="PANTHER" id="PTHR43741:SF4">
    <property type="entry name" value="FMN-DEPENDENT NADH:QUINONE OXIDOREDUCTASE"/>
    <property type="match status" value="1"/>
</dbReference>
<dbReference type="SUPFAM" id="SSF52218">
    <property type="entry name" value="Flavoproteins"/>
    <property type="match status" value="1"/>
</dbReference>
<feature type="domain" description="Flavodoxin-like fold" evidence="7">
    <location>
        <begin position="1"/>
        <end position="195"/>
    </location>
</feature>
<feature type="binding site" evidence="6">
    <location>
        <begin position="140"/>
        <end position="143"/>
    </location>
    <ligand>
        <name>FMN</name>
        <dbReference type="ChEBI" id="CHEBI:58210"/>
    </ligand>
</feature>
<comment type="subunit">
    <text evidence="6">Homodimer.</text>
</comment>
<proteinExistence type="inferred from homology"/>
<sequence>MKLLHVDSSINGANSVSRKLTKDIVTQWLRENPDTQVDYLDLANEAPGHFSSDAMGFRLPPSDALPTEAQQRENALSEALVSQFLASDVIVIGAPLYNFAVPSQLKAWIDRLAQAGRTFKYTEKGPVGLAGGKTIIAALSRGGIYSTSEAGQAMEHQESYLKTVFGFFGITDIRIVRAEGTDLGAENRSKAFEVAEHCIKAVATRSFEAETQAA</sequence>
<feature type="binding site" evidence="6">
    <location>
        <position position="9"/>
    </location>
    <ligand>
        <name>FMN</name>
        <dbReference type="ChEBI" id="CHEBI:58210"/>
    </ligand>
</feature>
<dbReference type="EMBL" id="JACCEM010000006">
    <property type="protein sequence ID" value="NYT50105.1"/>
    <property type="molecule type" value="Genomic_DNA"/>
</dbReference>
<organism evidence="8 9">
    <name type="scientific">Parapusillimonas granuli</name>
    <dbReference type="NCBI Taxonomy" id="380911"/>
    <lineage>
        <taxon>Bacteria</taxon>
        <taxon>Pseudomonadati</taxon>
        <taxon>Pseudomonadota</taxon>
        <taxon>Betaproteobacteria</taxon>
        <taxon>Burkholderiales</taxon>
        <taxon>Alcaligenaceae</taxon>
        <taxon>Parapusillimonas</taxon>
    </lineage>
</organism>
<comment type="similarity">
    <text evidence="6">Belongs to the azoreductase type 1 family.</text>
</comment>
<keyword evidence="1 6" id="KW-0285">Flavoprotein</keyword>
<dbReference type="Pfam" id="PF02525">
    <property type="entry name" value="Flavodoxin_2"/>
    <property type="match status" value="1"/>
</dbReference>
<dbReference type="Proteomes" id="UP000559809">
    <property type="component" value="Unassembled WGS sequence"/>
</dbReference>
<comment type="catalytic activity">
    <reaction evidence="6">
        <text>2 a quinone + NADH + H(+) = 2 a 1,4-benzosemiquinone + NAD(+)</text>
        <dbReference type="Rhea" id="RHEA:65952"/>
        <dbReference type="ChEBI" id="CHEBI:15378"/>
        <dbReference type="ChEBI" id="CHEBI:57540"/>
        <dbReference type="ChEBI" id="CHEBI:57945"/>
        <dbReference type="ChEBI" id="CHEBI:132124"/>
        <dbReference type="ChEBI" id="CHEBI:134225"/>
    </reaction>
</comment>
<comment type="catalytic activity">
    <reaction evidence="5">
        <text>N,N-dimethyl-1,4-phenylenediamine + anthranilate + 2 NAD(+) = 2-(4-dimethylaminophenyl)diazenylbenzoate + 2 NADH + 2 H(+)</text>
        <dbReference type="Rhea" id="RHEA:55872"/>
        <dbReference type="ChEBI" id="CHEBI:15378"/>
        <dbReference type="ChEBI" id="CHEBI:15783"/>
        <dbReference type="ChEBI" id="CHEBI:16567"/>
        <dbReference type="ChEBI" id="CHEBI:57540"/>
        <dbReference type="ChEBI" id="CHEBI:57945"/>
        <dbReference type="ChEBI" id="CHEBI:71579"/>
        <dbReference type="EC" id="1.7.1.17"/>
    </reaction>
    <physiologicalReaction direction="right-to-left" evidence="5">
        <dbReference type="Rhea" id="RHEA:55874"/>
    </physiologicalReaction>
</comment>
<comment type="cofactor">
    <cofactor evidence="6">
        <name>FMN</name>
        <dbReference type="ChEBI" id="CHEBI:58210"/>
    </cofactor>
    <text evidence="6">Binds 1 FMN per subunit.</text>
</comment>
<evidence type="ECO:0000256" key="1">
    <source>
        <dbReference type="ARBA" id="ARBA00022630"/>
    </source>
</evidence>
<dbReference type="InterPro" id="IPR050104">
    <property type="entry name" value="FMN-dep_NADH:Q_OxRdtase_AzoR1"/>
</dbReference>
<name>A0A853FVW3_9BURK</name>
<dbReference type="AlphaFoldDB" id="A0A853FVW3"/>
<keyword evidence="3 6" id="KW-0560">Oxidoreductase</keyword>
<dbReference type="HAMAP" id="MF_01216">
    <property type="entry name" value="Azoreductase_type1"/>
    <property type="match status" value="1"/>
</dbReference>
<comment type="caution">
    <text evidence="8">The sequence shown here is derived from an EMBL/GenBank/DDBJ whole genome shotgun (WGS) entry which is preliminary data.</text>
</comment>